<gene>
    <name evidence="5" type="primary">LOC107217955</name>
</gene>
<accession>A0ABM3GDG4</accession>
<keyword evidence="4" id="KW-1185">Reference proteome</keyword>
<dbReference type="PANTHER" id="PTHR47327:SF8">
    <property type="entry name" value="FI17836P1"/>
    <property type="match status" value="1"/>
</dbReference>
<sequence length="728" mass="80638">MCIVIIIVEAGNKRDFIPCYQSCAISKVLGLRQCDQNNTGWEKVAGMRPESVDSSAILYEGINSQGITTTCFRKCRALNCTAFVIDLERAGCFSVKVSSQHFVPEPNVTFYHQICVKVPSNCKLERLWQVERTLGAILVDPSARWLPEIMTRAQCYESCIAAGRNCRSARYRTAEDLRIGDTQGRCALSTLDRGSRPQAYRASMYRDEYLQNQCHNLSKADYCSYSEFENATMLYSDLRLPGLDETQCEERCDASLDGFNCRGYTVHRSYNSITASNLVCLLHADDTIGAGPSSLIYVPDLIYKEREPCLDLRVRCTNESLTVELSTDDAFWGRLYVSGWGERCGVQGSGKNLTSLRLVLPHREDLTMGRTIKCGLSPVISVNSRNRSRTIAWATVVVQFNPIIQRLGDQAVRVGCSLDGNDDPPQPRNITVHSDVHFIDPNAGLPPIVSTVVNSSSEAPMVRMRILDESLSRDATVTQLGQKLILRIEIIPPDGPFDIFAGHLVASSAGGDSSYLLLDEMGCPTDTSTFPALVRDVTDNSSLVAKFTAFKFPNSQLVRFNVVVKFCTGRCKPAHCSNDEYSYGRRRREISTAPTNANVTEITPKTIPDKIPLQFSIFVHSPVVSPDPLLSRDSSAPDTILVAGGQSLDGLLCVDAGLALGLLIFWLIVQIMLTIGCLVAVKRYRRLARRAEEDRADILARHLYGIHGGNFEVARRVRWADHNSSSVS</sequence>
<proteinExistence type="predicted"/>
<dbReference type="RefSeq" id="XP_046598281.1">
    <property type="nucleotide sequence ID" value="XM_046742325.1"/>
</dbReference>
<reference evidence="5" key="1">
    <citation type="submission" date="2025-08" db="UniProtKB">
        <authorList>
            <consortium name="RefSeq"/>
        </authorList>
    </citation>
    <scope>IDENTIFICATION</scope>
    <source>
        <tissue evidence="5">Thorax and Abdomen</tissue>
    </source>
</reference>
<feature type="transmembrane region" description="Helical" evidence="1">
    <location>
        <begin position="656"/>
        <end position="681"/>
    </location>
</feature>
<keyword evidence="1" id="KW-0472">Membrane</keyword>
<dbReference type="Pfam" id="PF25057">
    <property type="entry name" value="CUT_N"/>
    <property type="match status" value="1"/>
</dbReference>
<dbReference type="GeneID" id="107217955"/>
<dbReference type="PROSITE" id="PS50948">
    <property type="entry name" value="PAN"/>
    <property type="match status" value="1"/>
</dbReference>
<dbReference type="InterPro" id="IPR056953">
    <property type="entry name" value="CUT_N"/>
</dbReference>
<evidence type="ECO:0000313" key="5">
    <source>
        <dbReference type="RefSeq" id="XP_046598281.1"/>
    </source>
</evidence>
<dbReference type="PROSITE" id="PS51034">
    <property type="entry name" value="ZP_2"/>
    <property type="match status" value="1"/>
</dbReference>
<keyword evidence="1" id="KW-1133">Transmembrane helix</keyword>
<evidence type="ECO:0000313" key="4">
    <source>
        <dbReference type="Proteomes" id="UP000829291"/>
    </source>
</evidence>
<protein>
    <submittedName>
        <fullName evidence="5">Uncharacterized protein LOC107217955 isoform X1</fullName>
    </submittedName>
</protein>
<dbReference type="InterPro" id="IPR001507">
    <property type="entry name" value="ZP_dom"/>
</dbReference>
<evidence type="ECO:0000256" key="1">
    <source>
        <dbReference type="SAM" id="Phobius"/>
    </source>
</evidence>
<evidence type="ECO:0000259" key="3">
    <source>
        <dbReference type="PROSITE" id="PS51034"/>
    </source>
</evidence>
<feature type="domain" description="ZP" evidence="3">
    <location>
        <begin position="315"/>
        <end position="583"/>
    </location>
</feature>
<dbReference type="InterPro" id="IPR003609">
    <property type="entry name" value="Pan_app"/>
</dbReference>
<name>A0ABM3GDG4_NEOLC</name>
<dbReference type="Proteomes" id="UP000829291">
    <property type="component" value="Chromosome 5"/>
</dbReference>
<organism evidence="4 5">
    <name type="scientific">Neodiprion lecontei</name>
    <name type="common">Redheaded pine sawfly</name>
    <dbReference type="NCBI Taxonomy" id="441921"/>
    <lineage>
        <taxon>Eukaryota</taxon>
        <taxon>Metazoa</taxon>
        <taxon>Ecdysozoa</taxon>
        <taxon>Arthropoda</taxon>
        <taxon>Hexapoda</taxon>
        <taxon>Insecta</taxon>
        <taxon>Pterygota</taxon>
        <taxon>Neoptera</taxon>
        <taxon>Endopterygota</taxon>
        <taxon>Hymenoptera</taxon>
        <taxon>Tenthredinoidea</taxon>
        <taxon>Diprionidae</taxon>
        <taxon>Diprioninae</taxon>
        <taxon>Neodiprion</taxon>
    </lineage>
</organism>
<keyword evidence="1" id="KW-0812">Transmembrane</keyword>
<dbReference type="InterPro" id="IPR052774">
    <property type="entry name" value="Celegans_DevNeuronal_Protein"/>
</dbReference>
<dbReference type="PANTHER" id="PTHR47327">
    <property type="entry name" value="FI18240P1-RELATED"/>
    <property type="match status" value="1"/>
</dbReference>
<evidence type="ECO:0000259" key="2">
    <source>
        <dbReference type="PROSITE" id="PS50948"/>
    </source>
</evidence>
<dbReference type="SMART" id="SM00241">
    <property type="entry name" value="ZP"/>
    <property type="match status" value="1"/>
</dbReference>
<feature type="domain" description="Apple" evidence="2">
    <location>
        <begin position="122"/>
        <end position="214"/>
    </location>
</feature>